<evidence type="ECO:0000313" key="2">
    <source>
        <dbReference type="Proteomes" id="UP001627154"/>
    </source>
</evidence>
<protein>
    <submittedName>
        <fullName evidence="1">Uncharacterized protein</fullName>
    </submittedName>
</protein>
<keyword evidence="2" id="KW-1185">Reference proteome</keyword>
<proteinExistence type="predicted"/>
<dbReference type="AlphaFoldDB" id="A0ABD2WMJ6"/>
<comment type="caution">
    <text evidence="1">The sequence shown here is derived from an EMBL/GenBank/DDBJ whole genome shotgun (WGS) entry which is preliminary data.</text>
</comment>
<gene>
    <name evidence="1" type="ORF">TKK_011332</name>
</gene>
<sequence length="94" mass="10455">MVSRYQAELLKRTSHLLNGRAQIVFDLPQVLGHGHQGDIVGEADNLYVASEVKAQNGVVHDVPQDGPQDRFLWYACSDSVGLWSVVRIVVKLSR</sequence>
<dbReference type="EMBL" id="JBJJXI010000092">
    <property type="protein sequence ID" value="KAL3394312.1"/>
    <property type="molecule type" value="Genomic_DNA"/>
</dbReference>
<evidence type="ECO:0000313" key="1">
    <source>
        <dbReference type="EMBL" id="KAL3394312.1"/>
    </source>
</evidence>
<organism evidence="1 2">
    <name type="scientific">Trichogramma kaykai</name>
    <dbReference type="NCBI Taxonomy" id="54128"/>
    <lineage>
        <taxon>Eukaryota</taxon>
        <taxon>Metazoa</taxon>
        <taxon>Ecdysozoa</taxon>
        <taxon>Arthropoda</taxon>
        <taxon>Hexapoda</taxon>
        <taxon>Insecta</taxon>
        <taxon>Pterygota</taxon>
        <taxon>Neoptera</taxon>
        <taxon>Endopterygota</taxon>
        <taxon>Hymenoptera</taxon>
        <taxon>Apocrita</taxon>
        <taxon>Proctotrupomorpha</taxon>
        <taxon>Chalcidoidea</taxon>
        <taxon>Trichogrammatidae</taxon>
        <taxon>Trichogramma</taxon>
    </lineage>
</organism>
<reference evidence="1 2" key="1">
    <citation type="journal article" date="2024" name="bioRxiv">
        <title>A reference genome for Trichogramma kaykai: A tiny desert-dwelling parasitoid wasp with competing sex-ratio distorters.</title>
        <authorList>
            <person name="Culotta J."/>
            <person name="Lindsey A.R."/>
        </authorList>
    </citation>
    <scope>NUCLEOTIDE SEQUENCE [LARGE SCALE GENOMIC DNA]</scope>
    <source>
        <strain evidence="1 2">KSX58</strain>
    </source>
</reference>
<dbReference type="Proteomes" id="UP001627154">
    <property type="component" value="Unassembled WGS sequence"/>
</dbReference>
<name>A0ABD2WMJ6_9HYME</name>
<accession>A0ABD2WMJ6</accession>